<dbReference type="AlphaFoldDB" id="A0AAP6EMT2"/>
<sequence length="94" mass="11369">MNDLMNQMLDQFEAGLMDRALKVMHVVTDEKRRFPMELNKSQCAEMLLGTKDTGTFDERFYRHKDFPRIEGKRDKFPRDAVIEWYHENWQRTAI</sequence>
<organism evidence="1">
    <name type="scientific">Streptococcus anginosus</name>
    <dbReference type="NCBI Taxonomy" id="1328"/>
    <lineage>
        <taxon>Bacteria</taxon>
        <taxon>Bacillati</taxon>
        <taxon>Bacillota</taxon>
        <taxon>Bacilli</taxon>
        <taxon>Lactobacillales</taxon>
        <taxon>Streptococcaceae</taxon>
        <taxon>Streptococcus</taxon>
        <taxon>Streptococcus anginosus group</taxon>
    </lineage>
</organism>
<keyword evidence="1" id="KW-0238">DNA-binding</keyword>
<evidence type="ECO:0000313" key="1">
    <source>
        <dbReference type="EMBL" id="MDX5040565.1"/>
    </source>
</evidence>
<dbReference type="RefSeq" id="WP_084740643.1">
    <property type="nucleotide sequence ID" value="NZ_CP117042.1"/>
</dbReference>
<gene>
    <name evidence="1" type="ORF">SFH28_06825</name>
</gene>
<dbReference type="GO" id="GO:0003677">
    <property type="term" value="F:DNA binding"/>
    <property type="evidence" value="ECO:0007669"/>
    <property type="project" value="UniProtKB-KW"/>
</dbReference>
<proteinExistence type="predicted"/>
<accession>A0AAP6EMT2</accession>
<protein>
    <submittedName>
        <fullName evidence="1">DNA-binding protein</fullName>
    </submittedName>
</protein>
<comment type="caution">
    <text evidence="1">The sequence shown here is derived from an EMBL/GenBank/DDBJ whole genome shotgun (WGS) entry which is preliminary data.</text>
</comment>
<reference evidence="1" key="1">
    <citation type="submission" date="2023-11" db="EMBL/GenBank/DDBJ databases">
        <title>Streptococcus anginosus urogential strains.</title>
        <authorList>
            <person name="Appleberry H."/>
            <person name="Garcia-Israel J."/>
            <person name="Wolfe A."/>
            <person name="Putonti C."/>
        </authorList>
    </citation>
    <scope>NUCLEOTIDE SEQUENCE</scope>
    <source>
        <strain evidence="1">UMB1758</strain>
    </source>
</reference>
<dbReference type="EMBL" id="JAWWVP010000006">
    <property type="protein sequence ID" value="MDX5040565.1"/>
    <property type="molecule type" value="Genomic_DNA"/>
</dbReference>
<name>A0AAP6EMT2_STRAP</name>